<keyword evidence="5" id="KW-0677">Repeat</keyword>
<dbReference type="SUPFAM" id="SSF51120">
    <property type="entry name" value="beta-Roll"/>
    <property type="match status" value="4"/>
</dbReference>
<protein>
    <recommendedName>
        <fullName evidence="6">Peptidase metallopeptidase domain-containing protein</fullName>
    </recommendedName>
</protein>
<dbReference type="InterPro" id="IPR050557">
    <property type="entry name" value="RTX_toxin/Mannuronan_C5-epim"/>
</dbReference>
<comment type="cofactor">
    <cofactor evidence="1">
        <name>Ca(2+)</name>
        <dbReference type="ChEBI" id="CHEBI:29108"/>
    </cofactor>
</comment>
<dbReference type="GO" id="GO:0008270">
    <property type="term" value="F:zinc ion binding"/>
    <property type="evidence" value="ECO:0007669"/>
    <property type="project" value="InterPro"/>
</dbReference>
<dbReference type="GO" id="GO:0005615">
    <property type="term" value="C:extracellular space"/>
    <property type="evidence" value="ECO:0007669"/>
    <property type="project" value="InterPro"/>
</dbReference>
<dbReference type="InterPro" id="IPR018511">
    <property type="entry name" value="Hemolysin-typ_Ca-bd_CS"/>
</dbReference>
<evidence type="ECO:0000259" key="6">
    <source>
        <dbReference type="SMART" id="SM00235"/>
    </source>
</evidence>
<evidence type="ECO:0000256" key="2">
    <source>
        <dbReference type="ARBA" id="ARBA00004613"/>
    </source>
</evidence>
<dbReference type="Pfam" id="PF08548">
    <property type="entry name" value="Peptidase_M10_C"/>
    <property type="match status" value="2"/>
</dbReference>
<dbReference type="PANTHER" id="PTHR38340:SF1">
    <property type="entry name" value="S-LAYER PROTEIN"/>
    <property type="match status" value="1"/>
</dbReference>
<dbReference type="InterPro" id="IPR034033">
    <property type="entry name" value="Serralysin-like"/>
</dbReference>
<dbReference type="GO" id="GO:0005509">
    <property type="term" value="F:calcium ion binding"/>
    <property type="evidence" value="ECO:0007669"/>
    <property type="project" value="InterPro"/>
</dbReference>
<comment type="caution">
    <text evidence="7">The sequence shown here is derived from an EMBL/GenBank/DDBJ whole genome shotgun (WGS) entry which is preliminary data.</text>
</comment>
<keyword evidence="8" id="KW-1185">Reference proteome</keyword>
<reference evidence="7 8" key="1">
    <citation type="submission" date="2019-09" db="EMBL/GenBank/DDBJ databases">
        <title>Draft Whole-Genome sequence of Blastochloris sulfoviridis DSM 729.</title>
        <authorList>
            <person name="Meyer T.E."/>
            <person name="Kyndt J.A."/>
        </authorList>
    </citation>
    <scope>NUCLEOTIDE SEQUENCE [LARGE SCALE GENOMIC DNA]</scope>
    <source>
        <strain evidence="7 8">DSM 729</strain>
    </source>
</reference>
<dbReference type="Gene3D" id="2.150.10.10">
    <property type="entry name" value="Serralysin-like metalloprotease, C-terminal"/>
    <property type="match status" value="3"/>
</dbReference>
<dbReference type="Pfam" id="PF13688">
    <property type="entry name" value="Reprolysin_5"/>
    <property type="match status" value="1"/>
</dbReference>
<name>A0A5M6I0H8_9HYPH</name>
<dbReference type="Pfam" id="PF00353">
    <property type="entry name" value="HemolysinCabind"/>
    <property type="match status" value="4"/>
</dbReference>
<keyword evidence="4" id="KW-0964">Secreted</keyword>
<evidence type="ECO:0000313" key="7">
    <source>
        <dbReference type="EMBL" id="KAA5601683.1"/>
    </source>
</evidence>
<evidence type="ECO:0000256" key="1">
    <source>
        <dbReference type="ARBA" id="ARBA00001913"/>
    </source>
</evidence>
<dbReference type="PRINTS" id="PR00313">
    <property type="entry name" value="CABNDNGRPT"/>
</dbReference>
<dbReference type="InterPro" id="IPR024079">
    <property type="entry name" value="MetalloPept_cat_dom_sf"/>
</dbReference>
<dbReference type="InterPro" id="IPR013858">
    <property type="entry name" value="Peptidase_M10B_C"/>
</dbReference>
<organism evidence="7 8">
    <name type="scientific">Blastochloris sulfoviridis</name>
    <dbReference type="NCBI Taxonomy" id="50712"/>
    <lineage>
        <taxon>Bacteria</taxon>
        <taxon>Pseudomonadati</taxon>
        <taxon>Pseudomonadota</taxon>
        <taxon>Alphaproteobacteria</taxon>
        <taxon>Hyphomicrobiales</taxon>
        <taxon>Blastochloridaceae</taxon>
        <taxon>Blastochloris</taxon>
    </lineage>
</organism>
<dbReference type="PROSITE" id="PS00330">
    <property type="entry name" value="HEMOLYSIN_CALCIUM"/>
    <property type="match status" value="7"/>
</dbReference>
<dbReference type="EMBL" id="VWPL01000013">
    <property type="protein sequence ID" value="KAA5601683.1"/>
    <property type="molecule type" value="Genomic_DNA"/>
</dbReference>
<dbReference type="InterPro" id="IPR001343">
    <property type="entry name" value="Hemolysn_Ca-bd"/>
</dbReference>
<dbReference type="PANTHER" id="PTHR38340">
    <property type="entry name" value="S-LAYER PROTEIN"/>
    <property type="match status" value="1"/>
</dbReference>
<dbReference type="GO" id="GO:0008237">
    <property type="term" value="F:metallopeptidase activity"/>
    <property type="evidence" value="ECO:0007669"/>
    <property type="project" value="InterPro"/>
</dbReference>
<dbReference type="OrthoDB" id="5618759at2"/>
<evidence type="ECO:0000256" key="5">
    <source>
        <dbReference type="ARBA" id="ARBA00022737"/>
    </source>
</evidence>
<feature type="domain" description="Peptidase metallopeptidase" evidence="6">
    <location>
        <begin position="14"/>
        <end position="192"/>
    </location>
</feature>
<dbReference type="Gene3D" id="3.40.390.10">
    <property type="entry name" value="Collagenase (Catalytic Domain)"/>
    <property type="match status" value="1"/>
</dbReference>
<evidence type="ECO:0000256" key="4">
    <source>
        <dbReference type="ARBA" id="ARBA00022525"/>
    </source>
</evidence>
<comment type="subcellular location">
    <subcellularLocation>
        <location evidence="2">Secreted</location>
    </subcellularLocation>
</comment>
<comment type="similarity">
    <text evidence="3">Belongs to the peptidase M10B family.</text>
</comment>
<dbReference type="SUPFAM" id="SSF55486">
    <property type="entry name" value="Metalloproteases ('zincins'), catalytic domain"/>
    <property type="match status" value="1"/>
</dbReference>
<dbReference type="AlphaFoldDB" id="A0A5M6I0H8"/>
<dbReference type="InterPro" id="IPR006026">
    <property type="entry name" value="Peptidase_Metallo"/>
</dbReference>
<dbReference type="SMART" id="SM00235">
    <property type="entry name" value="ZnMc"/>
    <property type="match status" value="1"/>
</dbReference>
<sequence length="801" mass="82814">MPPAYTGPGERIMAKAVWTNAQIIAQLDSGYHLSGSSLTYGFPASASWFPYAEKTGFSALTSAQQTAATLAIKLWDDLITTDFAYTSNGAAATIKYSNTTTDIGYAHAYYPGSYTGASSVWFNSNYGSNSGTNNLVSPTVGQWGFQTYVHETGHALGLDHPGDYNGGSPTYANDALFMQDSQMYSIMSYFTADNTGADWVASDGRTYYAQTPMLYDILTIQAMYGAETTTRVGNTTYGFNATADAWVFDFTQNKHPVLCIYDSAGNDTIDLSGWSYSCTIDLTPGSFSNCDMMTCNLSIAYGAWIENAIGGGGADRLTGNSLGNTLSGLGGNDILDGGAGNDILLGGDGSDQLTGGTGDDTLTGGAGNDTLTGNDGTDTALYSGLFAAYTISISGGCYLVSGEGVDTLAGIEFARFVDGVYDFLLGLFSDPTTTTTTTTTTDESETGVTVFGSKRSDTISTTVTVAGQSMAGDGADTLYGYAGNDSLDGGLGADVMYGGAGNDIYAVDDAGDQVIELIGQGTDLVRTTLSAFTLGDNLERLTYIGSGDFAGTGNALANILTGGAGDDTLLGFAGNDSLAGNDGADTLDGGLGNDTMVGGAGNDTYVVDSTRDRITERKDGGTDLVTTSLSKYALRAYLEDLTYTGSDAFIGTGNASANVITGGTGNDKLSGAAGNDVLDGLAGDDILEGGAGVDTLSGGEGADTFVFRTIKDMGCNDSADTICDFSTAENDIIDLHLIDAMTKLRGNNTFVFIGEDDFSNTAGQLRFTEGLLAGDINGDGTADFEIRLTGVTTLSETSILL</sequence>
<evidence type="ECO:0000256" key="3">
    <source>
        <dbReference type="ARBA" id="ARBA00009490"/>
    </source>
</evidence>
<dbReference type="CDD" id="cd04277">
    <property type="entry name" value="ZnMc_serralysin_like"/>
    <property type="match status" value="1"/>
</dbReference>
<evidence type="ECO:0000313" key="8">
    <source>
        <dbReference type="Proteomes" id="UP000323886"/>
    </source>
</evidence>
<accession>A0A5M6I0H8</accession>
<gene>
    <name evidence="7" type="ORF">F1193_09170</name>
</gene>
<dbReference type="Proteomes" id="UP000323886">
    <property type="component" value="Unassembled WGS sequence"/>
</dbReference>
<dbReference type="InterPro" id="IPR011049">
    <property type="entry name" value="Serralysin-like_metalloprot_C"/>
</dbReference>
<proteinExistence type="inferred from homology"/>
<dbReference type="GO" id="GO:0006508">
    <property type="term" value="P:proteolysis"/>
    <property type="evidence" value="ECO:0007669"/>
    <property type="project" value="InterPro"/>
</dbReference>